<dbReference type="PROSITE" id="PS50931">
    <property type="entry name" value="HTH_LYSR"/>
    <property type="match status" value="1"/>
</dbReference>
<feature type="domain" description="HTH lysR-type" evidence="5">
    <location>
        <begin position="9"/>
        <end position="66"/>
    </location>
</feature>
<dbReference type="Gene3D" id="3.40.190.10">
    <property type="entry name" value="Periplasmic binding protein-like II"/>
    <property type="match status" value="2"/>
</dbReference>
<evidence type="ECO:0000313" key="7">
    <source>
        <dbReference type="Proteomes" id="UP000527616"/>
    </source>
</evidence>
<dbReference type="SUPFAM" id="SSF46785">
    <property type="entry name" value="Winged helix' DNA-binding domain"/>
    <property type="match status" value="1"/>
</dbReference>
<dbReference type="Proteomes" id="UP000527616">
    <property type="component" value="Unassembled WGS sequence"/>
</dbReference>
<dbReference type="GO" id="GO:0032993">
    <property type="term" value="C:protein-DNA complex"/>
    <property type="evidence" value="ECO:0007669"/>
    <property type="project" value="TreeGrafter"/>
</dbReference>
<dbReference type="Pfam" id="PF03466">
    <property type="entry name" value="LysR_substrate"/>
    <property type="match status" value="1"/>
</dbReference>
<reference evidence="6 7" key="1">
    <citation type="submission" date="2020-07" db="EMBL/GenBank/DDBJ databases">
        <title>Sequencing the genomes of 1000 actinobacteria strains.</title>
        <authorList>
            <person name="Klenk H.-P."/>
        </authorList>
    </citation>
    <scope>NUCLEOTIDE SEQUENCE [LARGE SCALE GENOMIC DNA]</scope>
    <source>
        <strain evidence="6 7">DSM 103164</strain>
    </source>
</reference>
<dbReference type="AlphaFoldDB" id="A0A7Z0ILN1"/>
<protein>
    <submittedName>
        <fullName evidence="6">DNA-binding transcriptional LysR family regulator</fullName>
    </submittedName>
</protein>
<comment type="similarity">
    <text evidence="1">Belongs to the LysR transcriptional regulatory family.</text>
</comment>
<keyword evidence="2" id="KW-0805">Transcription regulation</keyword>
<proteinExistence type="inferred from homology"/>
<keyword evidence="4" id="KW-0804">Transcription</keyword>
<keyword evidence="3 6" id="KW-0238">DNA-binding</keyword>
<dbReference type="EMBL" id="JACBZS010000001">
    <property type="protein sequence ID" value="NYI71795.1"/>
    <property type="molecule type" value="Genomic_DNA"/>
</dbReference>
<dbReference type="Gene3D" id="1.10.10.10">
    <property type="entry name" value="Winged helix-like DNA-binding domain superfamily/Winged helix DNA-binding domain"/>
    <property type="match status" value="1"/>
</dbReference>
<evidence type="ECO:0000256" key="2">
    <source>
        <dbReference type="ARBA" id="ARBA00023015"/>
    </source>
</evidence>
<dbReference type="SUPFAM" id="SSF53850">
    <property type="entry name" value="Periplasmic binding protein-like II"/>
    <property type="match status" value="1"/>
</dbReference>
<dbReference type="PRINTS" id="PR00039">
    <property type="entry name" value="HTHLYSR"/>
</dbReference>
<dbReference type="GO" id="GO:0003677">
    <property type="term" value="F:DNA binding"/>
    <property type="evidence" value="ECO:0007669"/>
    <property type="project" value="UniProtKB-KW"/>
</dbReference>
<comment type="caution">
    <text evidence="6">The sequence shown here is derived from an EMBL/GenBank/DDBJ whole genome shotgun (WGS) entry which is preliminary data.</text>
</comment>
<dbReference type="FunFam" id="1.10.10.10:FF:000001">
    <property type="entry name" value="LysR family transcriptional regulator"/>
    <property type="match status" value="1"/>
</dbReference>
<evidence type="ECO:0000313" key="6">
    <source>
        <dbReference type="EMBL" id="NYI71795.1"/>
    </source>
</evidence>
<evidence type="ECO:0000259" key="5">
    <source>
        <dbReference type="PROSITE" id="PS50931"/>
    </source>
</evidence>
<sequence>MTSRRGSDVELRLLRYFLAVADTRHFGRAAERLHMAQPPLSQAIRQLESQLGVPLFERTTRQVRLTPAGELLRTDAQRILDAVDEAVNRVAALAEGRTGTLRVGFTGSASYGHLPRIARAVRDAMPGVALDIRTEMLTPAQEEALVEHRIDAGILRPPVRAEGLAYRPMAAEPLVLACQEGSALDRPDRRVVDLRGSDFVMYAAATRSVVNDAVLRTCARAGFRPHCAHEVTETSTMLALVAAGLGIALVPASARAARLDRVAFHELPDTERIDIGVAWLADSTDPLLERFVDTLTREGICGNRTRVPTLTTERAEEIA</sequence>
<dbReference type="InterPro" id="IPR000847">
    <property type="entry name" value="LysR_HTH_N"/>
</dbReference>
<dbReference type="InterPro" id="IPR005119">
    <property type="entry name" value="LysR_subst-bd"/>
</dbReference>
<dbReference type="GO" id="GO:0003700">
    <property type="term" value="F:DNA-binding transcription factor activity"/>
    <property type="evidence" value="ECO:0007669"/>
    <property type="project" value="InterPro"/>
</dbReference>
<dbReference type="Pfam" id="PF00126">
    <property type="entry name" value="HTH_1"/>
    <property type="match status" value="1"/>
</dbReference>
<gene>
    <name evidence="6" type="ORF">GGQ54_002355</name>
</gene>
<dbReference type="InterPro" id="IPR036390">
    <property type="entry name" value="WH_DNA-bd_sf"/>
</dbReference>
<accession>A0A7Z0ILN1</accession>
<evidence type="ECO:0000256" key="4">
    <source>
        <dbReference type="ARBA" id="ARBA00023163"/>
    </source>
</evidence>
<organism evidence="6 7">
    <name type="scientific">Naumannella cuiyingiana</name>
    <dbReference type="NCBI Taxonomy" id="1347891"/>
    <lineage>
        <taxon>Bacteria</taxon>
        <taxon>Bacillati</taxon>
        <taxon>Actinomycetota</taxon>
        <taxon>Actinomycetes</taxon>
        <taxon>Propionibacteriales</taxon>
        <taxon>Propionibacteriaceae</taxon>
        <taxon>Naumannella</taxon>
    </lineage>
</organism>
<dbReference type="PANTHER" id="PTHR30346:SF0">
    <property type="entry name" value="HCA OPERON TRANSCRIPTIONAL ACTIVATOR HCAR"/>
    <property type="match status" value="1"/>
</dbReference>
<dbReference type="CDD" id="cd08414">
    <property type="entry name" value="PBP2_LTTR_aromatics_like"/>
    <property type="match status" value="1"/>
</dbReference>
<dbReference type="RefSeq" id="WP_218843848.1">
    <property type="nucleotide sequence ID" value="NZ_JACBZS010000001.1"/>
</dbReference>
<name>A0A7Z0ILN1_9ACTN</name>
<dbReference type="PANTHER" id="PTHR30346">
    <property type="entry name" value="TRANSCRIPTIONAL DUAL REGULATOR HCAR-RELATED"/>
    <property type="match status" value="1"/>
</dbReference>
<evidence type="ECO:0000256" key="1">
    <source>
        <dbReference type="ARBA" id="ARBA00009437"/>
    </source>
</evidence>
<dbReference type="InterPro" id="IPR036388">
    <property type="entry name" value="WH-like_DNA-bd_sf"/>
</dbReference>
<keyword evidence="7" id="KW-1185">Reference proteome</keyword>
<evidence type="ECO:0000256" key="3">
    <source>
        <dbReference type="ARBA" id="ARBA00023125"/>
    </source>
</evidence>